<feature type="compositionally biased region" description="Low complexity" evidence="1">
    <location>
        <begin position="635"/>
        <end position="645"/>
    </location>
</feature>
<dbReference type="OMA" id="SEAWRIC"/>
<organism evidence="3">
    <name type="scientific">Absidia glauca</name>
    <name type="common">Pin mould</name>
    <dbReference type="NCBI Taxonomy" id="4829"/>
    <lineage>
        <taxon>Eukaryota</taxon>
        <taxon>Fungi</taxon>
        <taxon>Fungi incertae sedis</taxon>
        <taxon>Mucoromycota</taxon>
        <taxon>Mucoromycotina</taxon>
        <taxon>Mucoromycetes</taxon>
        <taxon>Mucorales</taxon>
        <taxon>Cunninghamellaceae</taxon>
        <taxon>Absidia</taxon>
    </lineage>
</organism>
<dbReference type="SUPFAM" id="SSF48065">
    <property type="entry name" value="DBL homology domain (DH-domain)"/>
    <property type="match status" value="1"/>
</dbReference>
<dbReference type="EMBL" id="LT555008">
    <property type="protein sequence ID" value="SAM09287.1"/>
    <property type="molecule type" value="Genomic_DNA"/>
</dbReference>
<dbReference type="InParanoid" id="A0A163K8D2"/>
<dbReference type="PROSITE" id="PS50010">
    <property type="entry name" value="DH_2"/>
    <property type="match status" value="1"/>
</dbReference>
<dbReference type="GO" id="GO:0005737">
    <property type="term" value="C:cytoplasm"/>
    <property type="evidence" value="ECO:0007669"/>
    <property type="project" value="TreeGrafter"/>
</dbReference>
<gene>
    <name evidence="3" type="primary">ABSGL_14963.1 scaffold 15162</name>
</gene>
<keyword evidence="4" id="KW-1185">Reference proteome</keyword>
<dbReference type="PANTHER" id="PTHR12673:SF159">
    <property type="entry name" value="LD03170P"/>
    <property type="match status" value="1"/>
</dbReference>
<feature type="region of interest" description="Disordered" evidence="1">
    <location>
        <begin position="360"/>
        <end position="379"/>
    </location>
</feature>
<dbReference type="PANTHER" id="PTHR12673">
    <property type="entry name" value="FACIOGENITAL DYSPLASIA PROTEIN"/>
    <property type="match status" value="1"/>
</dbReference>
<evidence type="ECO:0000259" key="2">
    <source>
        <dbReference type="PROSITE" id="PS50010"/>
    </source>
</evidence>
<feature type="domain" description="DH" evidence="2">
    <location>
        <begin position="213"/>
        <end position="449"/>
    </location>
</feature>
<name>A0A163K8D2_ABSGL</name>
<dbReference type="Gene3D" id="1.20.900.10">
    <property type="entry name" value="Dbl homology (DH) domain"/>
    <property type="match status" value="1"/>
</dbReference>
<feature type="compositionally biased region" description="Polar residues" evidence="1">
    <location>
        <begin position="583"/>
        <end position="592"/>
    </location>
</feature>
<evidence type="ECO:0000256" key="1">
    <source>
        <dbReference type="SAM" id="MobiDB-lite"/>
    </source>
</evidence>
<proteinExistence type="predicted"/>
<feature type="region of interest" description="Disordered" evidence="1">
    <location>
        <begin position="167"/>
        <end position="207"/>
    </location>
</feature>
<dbReference type="Pfam" id="PF00621">
    <property type="entry name" value="RhoGEF"/>
    <property type="match status" value="1"/>
</dbReference>
<dbReference type="InterPro" id="IPR035899">
    <property type="entry name" value="DBL_dom_sf"/>
</dbReference>
<feature type="compositionally biased region" description="Low complexity" evidence="1">
    <location>
        <begin position="674"/>
        <end position="698"/>
    </location>
</feature>
<accession>A0A163K8D2</accession>
<feature type="region of interest" description="Disordered" evidence="1">
    <location>
        <begin position="499"/>
        <end position="526"/>
    </location>
</feature>
<feature type="compositionally biased region" description="Basic residues" evidence="1">
    <location>
        <begin position="870"/>
        <end position="888"/>
    </location>
</feature>
<dbReference type="InterPro" id="IPR051092">
    <property type="entry name" value="FYVE_RhoGEF_PH"/>
</dbReference>
<dbReference type="SMART" id="SM00325">
    <property type="entry name" value="RhoGEF"/>
    <property type="match status" value="1"/>
</dbReference>
<dbReference type="OrthoDB" id="1716625at2759"/>
<dbReference type="CDD" id="cd00160">
    <property type="entry name" value="RhoGEF"/>
    <property type="match status" value="1"/>
</dbReference>
<feature type="compositionally biased region" description="Low complexity" evidence="1">
    <location>
        <begin position="167"/>
        <end position="187"/>
    </location>
</feature>
<dbReference type="Proteomes" id="UP000078561">
    <property type="component" value="Unassembled WGS sequence"/>
</dbReference>
<dbReference type="AlphaFoldDB" id="A0A163K8D2"/>
<sequence>MQTQLPYRDTWLKEKKLSISKQLFNLTSSSKKLNGKEKGVVVVVIIPSSLIIINPTMQYHSHPSYHYHYSCSSPSPSFCPCQLTPLISYCQPHRNSTSTSNSTSTHSRCLSSTVHHHYHYLSDPSTPTSSTPCCNRTSTCKNTLYTPLNSDHSCNCKTAATAFTPSATASSTTGSMSTHTSKTSSNTIISGDHNPTSRRHNPPNRHQLKPHRLLTHAIQELILSERDYVDELYRMVEICLAVLHQQKWASSRHVAIMSRNLSEIYTFHQRLLTSLRVPIIMQDQSDQASTTTITTSIESKCRIIARAFLDHQSEFMTLYTEYCEGHSEAWRICTDYRSRSEWPDFMMKCQELIQAYHDDKASAQSSSPGPSSAPPPASGKRVRFEDFLIKPIQRICRYQLLLKEIVRHANQYASHPASKPTAAKRHSHQLLLAQAFDCMHTIATEIDRQNEAQEAQERTHRFLERLDSDWRLAKDRVAELGCVVISGALDIRYQNGGGGENSPVFNDQHAHEVSPSFPSPPPSPSATTTKSRYLGCFVFSSYIIIVQVKKQTLCVKEKQTWVNKIRSAKLALLPQHRVHQNGLVSSLSNQPPISALLMPGNRQRQPSPPLLRSSTTLFESPDQHHYHPHRSNAHLPSSSSSPSLPTITHYQPLSIEGGTNKKKKNRSLSTHIASSRYPSGPSSPSSSPTFSPTNITSTPRRHSSLDLFSMATQNLNRVSLHFKTQHRNALRDAVDQRIRDVCTRDYLSSRARHLALDRKTSGASAMVSSTTTSSTSSSLLLLPPSPPVVAAPTSTAISSISSASSSAPYYYGNQRHTPSPTFVHPLTPSPLSFKSHTPTQRTKEPISGATIETLPLPSGKARGLTPRLKSLWHRITRALPKKKKKKEPQRKQAATSDEPPAIIHEEEEERVDKDVQRTECLPLPSSPSAIMYSDFQLYRRSLNLD</sequence>
<dbReference type="GO" id="GO:0005085">
    <property type="term" value="F:guanyl-nucleotide exchange factor activity"/>
    <property type="evidence" value="ECO:0007669"/>
    <property type="project" value="InterPro"/>
</dbReference>
<dbReference type="InterPro" id="IPR000219">
    <property type="entry name" value="DH_dom"/>
</dbReference>
<feature type="region of interest" description="Disordered" evidence="1">
    <location>
        <begin position="583"/>
        <end position="701"/>
    </location>
</feature>
<feature type="compositionally biased region" description="Low complexity" evidence="1">
    <location>
        <begin position="761"/>
        <end position="782"/>
    </location>
</feature>
<dbReference type="STRING" id="4829.A0A163K8D2"/>
<feature type="region of interest" description="Disordered" evidence="1">
    <location>
        <begin position="760"/>
        <end position="782"/>
    </location>
</feature>
<evidence type="ECO:0000313" key="4">
    <source>
        <dbReference type="Proteomes" id="UP000078561"/>
    </source>
</evidence>
<feature type="compositionally biased region" description="Basic residues" evidence="1">
    <location>
        <begin position="196"/>
        <end position="207"/>
    </location>
</feature>
<protein>
    <recommendedName>
        <fullName evidence="2">DH domain-containing protein</fullName>
    </recommendedName>
</protein>
<feature type="region of interest" description="Disordered" evidence="1">
    <location>
        <begin position="834"/>
        <end position="923"/>
    </location>
</feature>
<evidence type="ECO:0000313" key="3">
    <source>
        <dbReference type="EMBL" id="SAM09287.1"/>
    </source>
</evidence>
<reference evidence="3" key="1">
    <citation type="submission" date="2016-04" db="EMBL/GenBank/DDBJ databases">
        <authorList>
            <person name="Evans L.H."/>
            <person name="Alamgir A."/>
            <person name="Owens N."/>
            <person name="Weber N.D."/>
            <person name="Virtaneva K."/>
            <person name="Barbian K."/>
            <person name="Babar A."/>
            <person name="Rosenke K."/>
        </authorList>
    </citation>
    <scope>NUCLEOTIDE SEQUENCE [LARGE SCALE GENOMIC DNA]</scope>
    <source>
        <strain evidence="3">CBS 101.48</strain>
    </source>
</reference>